<dbReference type="InterPro" id="IPR003961">
    <property type="entry name" value="FN3_dom"/>
</dbReference>
<keyword evidence="8" id="KW-1015">Disulfide bond</keyword>
<dbReference type="PANTHER" id="PTHR48423:SF2">
    <property type="entry name" value="INTERLEUKIN-12 RECEPTOR SUBUNIT BETA-2"/>
    <property type="match status" value="1"/>
</dbReference>
<evidence type="ECO:0000313" key="15">
    <source>
        <dbReference type="Proteomes" id="UP000197619"/>
    </source>
</evidence>
<dbReference type="PROSITE" id="PS01353">
    <property type="entry name" value="HEMATOPO_REC_L_F2"/>
    <property type="match status" value="1"/>
</dbReference>
<evidence type="ECO:0000256" key="9">
    <source>
        <dbReference type="ARBA" id="ARBA00023170"/>
    </source>
</evidence>
<dbReference type="InterPro" id="IPR003529">
    <property type="entry name" value="Hematopoietin_rcpt_Gp130_CS"/>
</dbReference>
<dbReference type="PANTHER" id="PTHR48423">
    <property type="entry name" value="INTERLEUKIN-27 RECEPTOR SUBUNIT ALPHA"/>
    <property type="match status" value="1"/>
</dbReference>
<evidence type="ECO:0000256" key="8">
    <source>
        <dbReference type="ARBA" id="ARBA00023157"/>
    </source>
</evidence>
<evidence type="ECO:0000256" key="1">
    <source>
        <dbReference type="ARBA" id="ARBA00004479"/>
    </source>
</evidence>
<feature type="compositionally biased region" description="Basic and acidic residues" evidence="11">
    <location>
        <begin position="563"/>
        <end position="584"/>
    </location>
</feature>
<evidence type="ECO:0000256" key="11">
    <source>
        <dbReference type="SAM" id="MobiDB-lite"/>
    </source>
</evidence>
<gene>
    <name evidence="14" type="primary">IL23R</name>
    <name evidence="14" type="ORF">RLOC_00003924</name>
</gene>
<dbReference type="InterPro" id="IPR013783">
    <property type="entry name" value="Ig-like_fold"/>
</dbReference>
<evidence type="ECO:0000256" key="3">
    <source>
        <dbReference type="ARBA" id="ARBA00022692"/>
    </source>
</evidence>
<name>A0A218UJE4_9PASE</name>
<keyword evidence="3 12" id="KW-0812">Transmembrane</keyword>
<keyword evidence="6 12" id="KW-1133">Transmembrane helix</keyword>
<keyword evidence="15" id="KW-1185">Reference proteome</keyword>
<evidence type="ECO:0000256" key="12">
    <source>
        <dbReference type="SAM" id="Phobius"/>
    </source>
</evidence>
<proteinExistence type="inferred from homology"/>
<keyword evidence="5" id="KW-0677">Repeat</keyword>
<sequence>MGSDISIGCRSWLGCPGEQLLILLDYSPAEGSPLALPGGAALLRLRRFQAPSATVTCFSRCARRDRLVCGTELRAGYPPDPPGNLSCAIAEGSERLQCAWDEGRLTHLPTRNSLHLRRVLAQDEEDEEEKIFPADSPVLLRELHNDSHYSVWVQASNALGTARSAPRHLSLQEIGTAIRPSVHLSVHLSIYPSILVPVPPVIIGAETTETSPASTRTRWRSRSRLRNVHCEERHRATGTPAWHVEPCDEVAPEGPRWRHELQSDTEFVFQARCRLGSAHSPWSAWSPPFLYRTPEAGGLRAGDTRPLAARDARGRILGYAVSAESAAGARPLCRTAGTECTVLVPPGARGLLVTARNSRGASSPARIPLSRPEAREEFPAPEAVEVKAEQQGRFLVRWQPPRHRSPPLWFILEWVSSSQQGQQEQHCWERVSQWETHTYIQAPAEEPLLGSSYSEMSQDDDIRVFLGLSLSMVGLSVLFAVVMFKKSLRKRTKATLVSLLPKWLVEDFPHVENSAVVKSLQPCWHHSPAPFAQDKADFPGASLQEPFLAPADPAVTEVQEVPPQERPRSLGDTKSRPEEPREVPRTVVAPSTPCAGQLGAYKPQLSDGNSLGYVAAGIYRAQAPAAAPQPEVGMCCQDYSSSVPRLWEQQGGTPELFLLEKINLVLKSSLGFPGHAGHGAVPEQRWEPPGDGPQQMLVPKELLSCLRATSGEAGGADPHTAWQGCPESSWNWG</sequence>
<dbReference type="GO" id="GO:0005886">
    <property type="term" value="C:plasma membrane"/>
    <property type="evidence" value="ECO:0007669"/>
    <property type="project" value="UniProtKB-ARBA"/>
</dbReference>
<dbReference type="AlphaFoldDB" id="A0A218UJE4"/>
<accession>A0A218UJE4</accession>
<feature type="transmembrane region" description="Helical" evidence="12">
    <location>
        <begin position="464"/>
        <end position="484"/>
    </location>
</feature>
<dbReference type="InterPro" id="IPR036116">
    <property type="entry name" value="FN3_sf"/>
</dbReference>
<evidence type="ECO:0000256" key="4">
    <source>
        <dbReference type="ARBA" id="ARBA00022729"/>
    </source>
</evidence>
<feature type="region of interest" description="Disordered" evidence="11">
    <location>
        <begin position="557"/>
        <end position="592"/>
    </location>
</feature>
<evidence type="ECO:0000256" key="10">
    <source>
        <dbReference type="ARBA" id="ARBA00023180"/>
    </source>
</evidence>
<keyword evidence="9 14" id="KW-0675">Receptor</keyword>
<dbReference type="Gene3D" id="2.60.40.10">
    <property type="entry name" value="Immunoglobulins"/>
    <property type="match status" value="3"/>
</dbReference>
<evidence type="ECO:0000313" key="14">
    <source>
        <dbReference type="EMBL" id="OWK53897.1"/>
    </source>
</evidence>
<feature type="region of interest" description="Disordered" evidence="11">
    <location>
        <begin position="711"/>
        <end position="733"/>
    </location>
</feature>
<evidence type="ECO:0000256" key="7">
    <source>
        <dbReference type="ARBA" id="ARBA00023136"/>
    </source>
</evidence>
<dbReference type="EMBL" id="MUZQ01000260">
    <property type="protein sequence ID" value="OWK53897.1"/>
    <property type="molecule type" value="Genomic_DNA"/>
</dbReference>
<evidence type="ECO:0000256" key="5">
    <source>
        <dbReference type="ARBA" id="ARBA00022737"/>
    </source>
</evidence>
<reference evidence="14 15" key="1">
    <citation type="submission" date="2017-05" db="EMBL/GenBank/DDBJ databases">
        <title>Genome of assembly of the Bengalese finch, Lonchura striata domestica.</title>
        <authorList>
            <person name="Colquitt B.M."/>
            <person name="Brainard M.S."/>
        </authorList>
    </citation>
    <scope>NUCLEOTIDE SEQUENCE [LARGE SCALE GENOMIC DNA]</scope>
    <source>
        <strain evidence="14">White83orange57</strain>
    </source>
</reference>
<dbReference type="Proteomes" id="UP000197619">
    <property type="component" value="Unassembled WGS sequence"/>
</dbReference>
<dbReference type="InterPro" id="IPR052672">
    <property type="entry name" value="Type1_Cytokine_Rcpt_Type2"/>
</dbReference>
<dbReference type="GO" id="GO:0004896">
    <property type="term" value="F:cytokine receptor activity"/>
    <property type="evidence" value="ECO:0007669"/>
    <property type="project" value="InterPro"/>
</dbReference>
<comment type="similarity">
    <text evidence="2">Belongs to the type I cytokine receptor family. Type 2 subfamily.</text>
</comment>
<dbReference type="PROSITE" id="PS50853">
    <property type="entry name" value="FN3"/>
    <property type="match status" value="1"/>
</dbReference>
<evidence type="ECO:0000256" key="6">
    <source>
        <dbReference type="ARBA" id="ARBA00022989"/>
    </source>
</evidence>
<keyword evidence="4" id="KW-0732">Signal</keyword>
<evidence type="ECO:0000256" key="2">
    <source>
        <dbReference type="ARBA" id="ARBA00008921"/>
    </source>
</evidence>
<protein>
    <submittedName>
        <fullName evidence="14">Interleukin-23 receptor</fullName>
    </submittedName>
</protein>
<keyword evidence="10" id="KW-0325">Glycoprotein</keyword>
<evidence type="ECO:0000259" key="13">
    <source>
        <dbReference type="PROSITE" id="PS50853"/>
    </source>
</evidence>
<dbReference type="SUPFAM" id="SSF49265">
    <property type="entry name" value="Fibronectin type III"/>
    <property type="match status" value="2"/>
</dbReference>
<feature type="domain" description="Fibronectin type-III" evidence="13">
    <location>
        <begin position="81"/>
        <end position="181"/>
    </location>
</feature>
<organism evidence="14 15">
    <name type="scientific">Lonchura striata</name>
    <name type="common">white-rumped munia</name>
    <dbReference type="NCBI Taxonomy" id="40157"/>
    <lineage>
        <taxon>Eukaryota</taxon>
        <taxon>Metazoa</taxon>
        <taxon>Chordata</taxon>
        <taxon>Craniata</taxon>
        <taxon>Vertebrata</taxon>
        <taxon>Euteleostomi</taxon>
        <taxon>Archelosauria</taxon>
        <taxon>Archosauria</taxon>
        <taxon>Dinosauria</taxon>
        <taxon>Saurischia</taxon>
        <taxon>Theropoda</taxon>
        <taxon>Coelurosauria</taxon>
        <taxon>Aves</taxon>
        <taxon>Neognathae</taxon>
        <taxon>Neoaves</taxon>
        <taxon>Telluraves</taxon>
        <taxon>Australaves</taxon>
        <taxon>Passeriformes</taxon>
        <taxon>Passeroidea</taxon>
        <taxon>Estrildidae</taxon>
        <taxon>Estrildinae</taxon>
        <taxon>Lonchura</taxon>
    </lineage>
</organism>
<comment type="caution">
    <text evidence="14">The sequence shown here is derived from an EMBL/GenBank/DDBJ whole genome shotgun (WGS) entry which is preliminary data.</text>
</comment>
<keyword evidence="7 12" id="KW-0472">Membrane</keyword>
<comment type="subcellular location">
    <subcellularLocation>
        <location evidence="1">Membrane</location>
        <topology evidence="1">Single-pass type I membrane protein</topology>
    </subcellularLocation>
</comment>